<dbReference type="OrthoDB" id="792530at2"/>
<keyword evidence="3" id="KW-1185">Reference proteome</keyword>
<feature type="transmembrane region" description="Helical" evidence="1">
    <location>
        <begin position="12"/>
        <end position="33"/>
    </location>
</feature>
<sequence length="158" mass="17914">MGTTTFVYSKAVGFTGIAFFAGFMSVFFVLGFIANDSKLWMFVSFIEVSILISLAFFVRRCLVPALKNQPALTLDDEKLTFPVTGSVIYWKDVIEISFDKSRYTKYLSFDLLGDRKNIGLGLTWVRGDNKAIYETVQEYFEQSLKEDGQLGYAKDDVV</sequence>
<name>A0A444MMJ1_9SPHI</name>
<feature type="transmembrane region" description="Helical" evidence="1">
    <location>
        <begin position="39"/>
        <end position="58"/>
    </location>
</feature>
<gene>
    <name evidence="2" type="ORF">EPL05_12575</name>
</gene>
<evidence type="ECO:0000256" key="1">
    <source>
        <dbReference type="SAM" id="Phobius"/>
    </source>
</evidence>
<proteinExistence type="predicted"/>
<dbReference type="AlphaFoldDB" id="A0A444MMJ1"/>
<keyword evidence="1" id="KW-1133">Transmembrane helix</keyword>
<comment type="caution">
    <text evidence="2">The sequence shown here is derived from an EMBL/GenBank/DDBJ whole genome shotgun (WGS) entry which is preliminary data.</text>
</comment>
<evidence type="ECO:0000313" key="3">
    <source>
        <dbReference type="Proteomes" id="UP000286701"/>
    </source>
</evidence>
<dbReference type="EMBL" id="SBIW01000006">
    <property type="protein sequence ID" value="RWY50903.1"/>
    <property type="molecule type" value="Genomic_DNA"/>
</dbReference>
<dbReference type="Proteomes" id="UP000286701">
    <property type="component" value="Unassembled WGS sequence"/>
</dbReference>
<reference evidence="2 3" key="1">
    <citation type="submission" date="2019-01" db="EMBL/GenBank/DDBJ databases">
        <title>Mucilaginibacter antarcticum sp. nov., isolated from antarctic soil.</title>
        <authorList>
            <person name="Yan Y.-Q."/>
            <person name="Du Z.-J."/>
        </authorList>
    </citation>
    <scope>NUCLEOTIDE SEQUENCE [LARGE SCALE GENOMIC DNA]</scope>
    <source>
        <strain evidence="2 3">F01003</strain>
    </source>
</reference>
<accession>A0A444MMJ1</accession>
<dbReference type="RefSeq" id="WP_128534322.1">
    <property type="nucleotide sequence ID" value="NZ_SBIW01000006.1"/>
</dbReference>
<keyword evidence="1" id="KW-0472">Membrane</keyword>
<keyword evidence="1" id="KW-0812">Transmembrane</keyword>
<evidence type="ECO:0000313" key="2">
    <source>
        <dbReference type="EMBL" id="RWY50903.1"/>
    </source>
</evidence>
<organism evidence="2 3">
    <name type="scientific">Mucilaginibacter gilvus</name>
    <dbReference type="NCBI Taxonomy" id="2305909"/>
    <lineage>
        <taxon>Bacteria</taxon>
        <taxon>Pseudomonadati</taxon>
        <taxon>Bacteroidota</taxon>
        <taxon>Sphingobacteriia</taxon>
        <taxon>Sphingobacteriales</taxon>
        <taxon>Sphingobacteriaceae</taxon>
        <taxon>Mucilaginibacter</taxon>
    </lineage>
</organism>
<protein>
    <submittedName>
        <fullName evidence="2">Uncharacterized protein</fullName>
    </submittedName>
</protein>